<accession>Q7R7P6</accession>
<dbReference type="PaxDb" id="73239-Q7R7P6"/>
<dbReference type="EMBL" id="AABL01002794">
    <property type="protein sequence ID" value="EAA20024.1"/>
    <property type="molecule type" value="Genomic_DNA"/>
</dbReference>
<dbReference type="Proteomes" id="UP000008553">
    <property type="component" value="Unassembled WGS sequence"/>
</dbReference>
<dbReference type="NCBIfam" id="TIGR01590">
    <property type="entry name" value="yir-bir-cir_Pla"/>
    <property type="match status" value="1"/>
</dbReference>
<dbReference type="InterPro" id="IPR006477">
    <property type="entry name" value="Yir_bir_cir"/>
</dbReference>
<feature type="transmembrane region" description="Helical" evidence="1">
    <location>
        <begin position="221"/>
        <end position="242"/>
    </location>
</feature>
<dbReference type="Pfam" id="PF06022">
    <property type="entry name" value="Cir_Bir_Yir"/>
    <property type="match status" value="1"/>
</dbReference>
<feature type="transmembrane region" description="Helical" evidence="1">
    <location>
        <begin position="254"/>
        <end position="271"/>
    </location>
</feature>
<evidence type="ECO:0000256" key="1">
    <source>
        <dbReference type="SAM" id="Phobius"/>
    </source>
</evidence>
<keyword evidence="1" id="KW-1133">Transmembrane helix</keyword>
<evidence type="ECO:0000313" key="2">
    <source>
        <dbReference type="EMBL" id="EAA20024.1"/>
    </source>
</evidence>
<keyword evidence="3" id="KW-1185">Reference proteome</keyword>
<dbReference type="AlphaFoldDB" id="Q7R7P6"/>
<name>Q7R7P6_PLAYO</name>
<keyword evidence="1" id="KW-0472">Membrane</keyword>
<protein>
    <submittedName>
        <fullName evidence="2">Yir4 protein</fullName>
    </submittedName>
</protein>
<proteinExistence type="predicted"/>
<gene>
    <name evidence="2" type="ORF">PY07536</name>
</gene>
<reference evidence="2 3" key="1">
    <citation type="journal article" date="2002" name="Nature">
        <title>Genome sequence and comparative analysis of the model rodent malaria parasite Plasmodium yoelii yoelii.</title>
        <authorList>
            <person name="Carlton J.M."/>
            <person name="Angiuoli S.V."/>
            <person name="Suh B.B."/>
            <person name="Kooij T.W."/>
            <person name="Pertea M."/>
            <person name="Silva J.C."/>
            <person name="Ermolaeva M.D."/>
            <person name="Allen J.E."/>
            <person name="Selengut J.D."/>
            <person name="Koo H.L."/>
            <person name="Peterson J.D."/>
            <person name="Pop M."/>
            <person name="Kosack D.S."/>
            <person name="Shumway M.F."/>
            <person name="Bidwell S.L."/>
            <person name="Shallom S.J."/>
            <person name="van Aken S.E."/>
            <person name="Riedmuller S.B."/>
            <person name="Feldblyum T.V."/>
            <person name="Cho J.K."/>
            <person name="Quackenbush J."/>
            <person name="Sedegah M."/>
            <person name="Shoaibi A."/>
            <person name="Cummings L.M."/>
            <person name="Florens L."/>
            <person name="Yates J.R."/>
            <person name="Raine J.D."/>
            <person name="Sinden R.E."/>
            <person name="Harris M.A."/>
            <person name="Cunningham D.A."/>
            <person name="Preiser P.R."/>
            <person name="Bergman L.W."/>
            <person name="Vaidya A.B."/>
            <person name="van Lin L.H."/>
            <person name="Janse C.J."/>
            <person name="Waters A.P."/>
            <person name="Smith H.O."/>
            <person name="White O.R."/>
            <person name="Salzberg S.L."/>
            <person name="Venter J.C."/>
            <person name="Fraser C.M."/>
            <person name="Hoffman S.L."/>
            <person name="Gardner M.J."/>
            <person name="Carucci D.J."/>
        </authorList>
    </citation>
    <scope>NUCLEOTIDE SEQUENCE [LARGE SCALE GENOMIC DNA]</scope>
    <source>
        <strain evidence="2 3">17XNL</strain>
    </source>
</reference>
<organism evidence="2 3">
    <name type="scientific">Plasmodium yoelii yoelii</name>
    <dbReference type="NCBI Taxonomy" id="73239"/>
    <lineage>
        <taxon>Eukaryota</taxon>
        <taxon>Sar</taxon>
        <taxon>Alveolata</taxon>
        <taxon>Apicomplexa</taxon>
        <taxon>Aconoidasida</taxon>
        <taxon>Haemosporida</taxon>
        <taxon>Plasmodiidae</taxon>
        <taxon>Plasmodium</taxon>
        <taxon>Plasmodium (Vinckeia)</taxon>
    </lineage>
</organism>
<evidence type="ECO:0000313" key="3">
    <source>
        <dbReference type="Proteomes" id="UP000008553"/>
    </source>
</evidence>
<comment type="caution">
    <text evidence="2">The sequence shown here is derived from an EMBL/GenBank/DDBJ whole genome shotgun (WGS) entry which is preliminary data.</text>
</comment>
<dbReference type="InParanoid" id="Q7R7P6"/>
<sequence length="293" mass="35461">MNKDLCNLFFAVRSWFPDELDNGKYKFKDDNEYKQYFNKDSYDDIDKINGWCLFLFNKIFMGYYLCEYCPNSNTNAVAYILAWLSYKLHQKTDNGITNLIDFYTNHMQNVKEYKESIKDSAENTTYIELINKNNDFLNINFEYMSKFYEAFILLCNMYNEVDEINPKCEKYWEYYNEFFKKYEELKKDSSNYGDDSYIRMLSILSNDYDNLKSKCNNFSSLLTYSLISIAFIFVAIPIFLGISYKVNNKEFKNIIYIIYFSNSLYYSLFGFRKRFQKQKLREKIKNIMKKMIH</sequence>
<keyword evidence="1" id="KW-0812">Transmembrane</keyword>